<organism evidence="1">
    <name type="scientific">Kingella negevensis</name>
    <dbReference type="NCBI Taxonomy" id="1522312"/>
    <lineage>
        <taxon>Bacteria</taxon>
        <taxon>Pseudomonadati</taxon>
        <taxon>Pseudomonadota</taxon>
        <taxon>Betaproteobacteria</taxon>
        <taxon>Neisseriales</taxon>
        <taxon>Neisseriaceae</taxon>
        <taxon>Kingella</taxon>
    </lineage>
</organism>
<evidence type="ECO:0008006" key="4">
    <source>
        <dbReference type="Google" id="ProtNLM"/>
    </source>
</evidence>
<sequence>MKITSQWLEKRCFVAANEHGNSIVMDGTPASEGLKRGASPMEVLLMGAAGCSSIDVIGALQEQQQDVLDCITTVEGERAETSPRYFTQIHFHFKVVGRNLQPELVAKAVQESADKYCSACATLGKAAKMSYSHEIVIG</sequence>
<dbReference type="InterPro" id="IPR015946">
    <property type="entry name" value="KH_dom-like_a/b"/>
</dbReference>
<dbReference type="PANTHER" id="PTHR34352:SF1">
    <property type="entry name" value="PROTEIN YHFA"/>
    <property type="match status" value="1"/>
</dbReference>
<accession>A0A238HIZ4</accession>
<dbReference type="EMBL" id="FXUV02000043">
    <property type="protein sequence ID" value="SNB78222.1"/>
    <property type="molecule type" value="Genomic_DNA"/>
</dbReference>
<dbReference type="PANTHER" id="PTHR34352">
    <property type="entry name" value="PROTEIN YHFA"/>
    <property type="match status" value="1"/>
</dbReference>
<name>A0A238HIZ4_9NEIS</name>
<evidence type="ECO:0000313" key="1">
    <source>
        <dbReference type="EMBL" id="SMQ13521.1"/>
    </source>
</evidence>
<dbReference type="RefSeq" id="WP_095063445.1">
    <property type="nucleotide sequence ID" value="NZ_FXUV02000043.1"/>
</dbReference>
<gene>
    <name evidence="2" type="ORF">KEBURONENSIS_00380</name>
    <name evidence="1" type="ORF">KEBURONENSIS_00619</name>
</gene>
<proteinExistence type="predicted"/>
<dbReference type="AlphaFoldDB" id="A0A238HIZ4"/>
<protein>
    <recommendedName>
        <fullName evidence="4">OsmC-like protein</fullName>
    </recommendedName>
</protein>
<dbReference type="Gene3D" id="3.30.300.20">
    <property type="match status" value="1"/>
</dbReference>
<evidence type="ECO:0000313" key="3">
    <source>
        <dbReference type="Proteomes" id="UP000215450"/>
    </source>
</evidence>
<dbReference type="STRING" id="1522312.GCA_900177895_01807"/>
<dbReference type="SUPFAM" id="SSF82784">
    <property type="entry name" value="OsmC-like"/>
    <property type="match status" value="1"/>
</dbReference>
<reference evidence="1" key="1">
    <citation type="submission" date="2017-05" db="EMBL/GenBank/DDBJ databases">
        <authorList>
            <person name="Song R."/>
            <person name="Chenine A.L."/>
            <person name="Ruprecht R.M."/>
        </authorList>
    </citation>
    <scope>NUCLEOTIDE SEQUENCE</scope>
    <source>
        <strain evidence="1">Kingella_eburonensis</strain>
    </source>
</reference>
<evidence type="ECO:0000313" key="2">
    <source>
        <dbReference type="EMBL" id="SNB78222.1"/>
    </source>
</evidence>
<dbReference type="OrthoDB" id="9804010at2"/>
<dbReference type="InterPro" id="IPR036102">
    <property type="entry name" value="OsmC/Ohrsf"/>
</dbReference>
<dbReference type="EMBL" id="FXUV01000074">
    <property type="protein sequence ID" value="SMQ13521.1"/>
    <property type="molecule type" value="Genomic_DNA"/>
</dbReference>
<dbReference type="Proteomes" id="UP000215450">
    <property type="component" value="Unassembled WGS sequence"/>
</dbReference>
<dbReference type="Pfam" id="PF02566">
    <property type="entry name" value="OsmC"/>
    <property type="match status" value="1"/>
</dbReference>
<dbReference type="InterPro" id="IPR003718">
    <property type="entry name" value="OsmC/Ohr_fam"/>
</dbReference>
<reference evidence="2 3" key="2">
    <citation type="submission" date="2017-06" db="EMBL/GenBank/DDBJ databases">
        <authorList>
            <person name="Kim H.J."/>
            <person name="Triplett B.A."/>
        </authorList>
    </citation>
    <scope>NUCLEOTIDE SEQUENCE [LARGE SCALE GENOMIC DNA]</scope>
    <source>
        <strain evidence="2">Kingella_eburonensis</strain>
    </source>
</reference>
<keyword evidence="3" id="KW-1185">Reference proteome</keyword>